<evidence type="ECO:0000313" key="2">
    <source>
        <dbReference type="EMBL" id="CAI9174162.1"/>
    </source>
</evidence>
<evidence type="ECO:0000313" key="3">
    <source>
        <dbReference type="Proteomes" id="UP001176941"/>
    </source>
</evidence>
<proteinExistence type="predicted"/>
<protein>
    <submittedName>
        <fullName evidence="2">Uncharacterized protein</fullName>
    </submittedName>
</protein>
<feature type="compositionally biased region" description="Polar residues" evidence="1">
    <location>
        <begin position="32"/>
        <end position="45"/>
    </location>
</feature>
<accession>A0ABN8ZN13</accession>
<organism evidence="2 3">
    <name type="scientific">Rangifer tarandus platyrhynchus</name>
    <name type="common">Svalbard reindeer</name>
    <dbReference type="NCBI Taxonomy" id="3082113"/>
    <lineage>
        <taxon>Eukaryota</taxon>
        <taxon>Metazoa</taxon>
        <taxon>Chordata</taxon>
        <taxon>Craniata</taxon>
        <taxon>Vertebrata</taxon>
        <taxon>Euteleostomi</taxon>
        <taxon>Mammalia</taxon>
        <taxon>Eutheria</taxon>
        <taxon>Laurasiatheria</taxon>
        <taxon>Artiodactyla</taxon>
        <taxon>Ruminantia</taxon>
        <taxon>Pecora</taxon>
        <taxon>Cervidae</taxon>
        <taxon>Odocoileinae</taxon>
        <taxon>Rangifer</taxon>
    </lineage>
</organism>
<name>A0ABN8ZN13_RANTA</name>
<feature type="compositionally biased region" description="Basic residues" evidence="1">
    <location>
        <begin position="106"/>
        <end position="117"/>
    </location>
</feature>
<evidence type="ECO:0000256" key="1">
    <source>
        <dbReference type="SAM" id="MobiDB-lite"/>
    </source>
</evidence>
<feature type="region of interest" description="Disordered" evidence="1">
    <location>
        <begin position="1"/>
        <end position="162"/>
    </location>
</feature>
<reference evidence="2" key="1">
    <citation type="submission" date="2023-04" db="EMBL/GenBank/DDBJ databases">
        <authorList>
            <consortium name="ELIXIR-Norway"/>
        </authorList>
    </citation>
    <scope>NUCLEOTIDE SEQUENCE [LARGE SCALE GENOMIC DNA]</scope>
</reference>
<dbReference type="EMBL" id="OX459940">
    <property type="protein sequence ID" value="CAI9174162.1"/>
    <property type="molecule type" value="Genomic_DNA"/>
</dbReference>
<dbReference type="Proteomes" id="UP001176941">
    <property type="component" value="Chromosome 4"/>
</dbReference>
<sequence>MLGANVRKGKENDAMKTKTGGGRKTKGYESYTLKNHSLDDQSWQYCSRARRKPPRPPVGQTHRRAEKKPWAGSNSPAAPRIPAADPGTGRPAPTSRGRTQSLPATRKSKAVGRRGARSQHYPLRDGVEAPKAGVSRLAPSSGPTAALPALSGNSREGRCELD</sequence>
<gene>
    <name evidence="2" type="ORF">MRATA1EN1_LOCUS23124</name>
</gene>
<keyword evidence="3" id="KW-1185">Reference proteome</keyword>